<sequence>MNAHPRLDQVQIKVNLSGPHIPGACRALRLHSAAGARQQVFFCVDPARAVEHGGTAPLDDGIILRLRESGDRETEQAHSTVKLRPARRSRLTPEWLRVRAEGDEVFRVEADWAGERKVLAASLTAGCAARGLDGVLAGSVAPGRLFTPSQARFLRECADRRVDLDRLRVLGPIEAVRWQSPRPVAGYPVRAERWVLPAPPSSRGWVGWVRPGGRRRAEADECSLLELSIRVEPQGAEIAQIAFETALLTLGLPAEDAHHTKTHRALHRLLGA</sequence>
<keyword evidence="2" id="KW-1185">Reference proteome</keyword>
<proteinExistence type="predicted"/>
<dbReference type="RefSeq" id="WP_101831606.1">
    <property type="nucleotide sequence ID" value="NZ_FZMO01000114.1"/>
</dbReference>
<accession>A0A2I2KQ73</accession>
<evidence type="ECO:0000313" key="2">
    <source>
        <dbReference type="Proteomes" id="UP000234331"/>
    </source>
</evidence>
<dbReference type="Proteomes" id="UP000234331">
    <property type="component" value="Unassembled WGS sequence"/>
</dbReference>
<dbReference type="EMBL" id="FZMO01000114">
    <property type="protein sequence ID" value="SNQ47823.1"/>
    <property type="molecule type" value="Genomic_DNA"/>
</dbReference>
<name>A0A2I2KQ73_9ACTN</name>
<organism evidence="1 2">
    <name type="scientific">Frankia canadensis</name>
    <dbReference type="NCBI Taxonomy" id="1836972"/>
    <lineage>
        <taxon>Bacteria</taxon>
        <taxon>Bacillati</taxon>
        <taxon>Actinomycetota</taxon>
        <taxon>Actinomycetes</taxon>
        <taxon>Frankiales</taxon>
        <taxon>Frankiaceae</taxon>
        <taxon>Frankia</taxon>
    </lineage>
</organism>
<evidence type="ECO:0008006" key="3">
    <source>
        <dbReference type="Google" id="ProtNLM"/>
    </source>
</evidence>
<dbReference type="OrthoDB" id="4149797at2"/>
<protein>
    <recommendedName>
        <fullName evidence="3">CYTH domain-containing protein</fullName>
    </recommendedName>
</protein>
<dbReference type="AlphaFoldDB" id="A0A2I2KQ73"/>
<evidence type="ECO:0000313" key="1">
    <source>
        <dbReference type="EMBL" id="SNQ47823.1"/>
    </source>
</evidence>
<gene>
    <name evidence="1" type="ORF">FRACA_2000008</name>
</gene>
<reference evidence="1 2" key="1">
    <citation type="submission" date="2017-06" db="EMBL/GenBank/DDBJ databases">
        <authorList>
            <person name="Kim H.J."/>
            <person name="Triplett B.A."/>
        </authorList>
    </citation>
    <scope>NUCLEOTIDE SEQUENCE [LARGE SCALE GENOMIC DNA]</scope>
    <source>
        <strain evidence="1">FRACA_ARgP5</strain>
    </source>
</reference>